<dbReference type="CDD" id="cd06223">
    <property type="entry name" value="PRTases_typeI"/>
    <property type="match status" value="1"/>
</dbReference>
<evidence type="ECO:0000256" key="5">
    <source>
        <dbReference type="ARBA" id="ARBA00022741"/>
    </source>
</evidence>
<dbReference type="PRINTS" id="PR00988">
    <property type="entry name" value="URIDINKINASE"/>
</dbReference>
<dbReference type="AlphaFoldDB" id="A0A0C2J3P1"/>
<feature type="domain" description="Phosphoribulokinase/uridine kinase" evidence="9">
    <location>
        <begin position="35"/>
        <end position="203"/>
    </location>
</feature>
<dbReference type="InterPro" id="IPR000836">
    <property type="entry name" value="PRTase_dom"/>
</dbReference>
<evidence type="ECO:0000313" key="11">
    <source>
        <dbReference type="EMBL" id="KII63682.1"/>
    </source>
</evidence>
<dbReference type="InterPro" id="IPR006083">
    <property type="entry name" value="PRK/URK"/>
</dbReference>
<evidence type="ECO:0000256" key="2">
    <source>
        <dbReference type="ARBA" id="ARBA00005408"/>
    </source>
</evidence>
<dbReference type="Proteomes" id="UP000031668">
    <property type="component" value="Unassembled WGS sequence"/>
</dbReference>
<organism evidence="11 12">
    <name type="scientific">Thelohanellus kitauei</name>
    <name type="common">Myxosporean</name>
    <dbReference type="NCBI Taxonomy" id="669202"/>
    <lineage>
        <taxon>Eukaryota</taxon>
        <taxon>Metazoa</taxon>
        <taxon>Cnidaria</taxon>
        <taxon>Myxozoa</taxon>
        <taxon>Myxosporea</taxon>
        <taxon>Bivalvulida</taxon>
        <taxon>Platysporina</taxon>
        <taxon>Myxobolidae</taxon>
        <taxon>Thelohanellus</taxon>
    </lineage>
</organism>
<comment type="similarity">
    <text evidence="2">Belongs to the uridine kinase family.</text>
</comment>
<dbReference type="OrthoDB" id="10257085at2759"/>
<dbReference type="GO" id="GO:0005524">
    <property type="term" value="F:ATP binding"/>
    <property type="evidence" value="ECO:0007669"/>
    <property type="project" value="InterPro"/>
</dbReference>
<dbReference type="Pfam" id="PF00485">
    <property type="entry name" value="PRK"/>
    <property type="match status" value="1"/>
</dbReference>
<evidence type="ECO:0000256" key="6">
    <source>
        <dbReference type="ARBA" id="ARBA00022777"/>
    </source>
</evidence>
<accession>A0A0C2J3P1</accession>
<keyword evidence="5" id="KW-0547">Nucleotide-binding</keyword>
<dbReference type="OMA" id="EPQLHCE"/>
<dbReference type="Gene3D" id="3.40.50.2020">
    <property type="match status" value="1"/>
</dbReference>
<keyword evidence="6 11" id="KW-0418">Kinase</keyword>
<dbReference type="CDD" id="cd02023">
    <property type="entry name" value="UMPK"/>
    <property type="match status" value="1"/>
</dbReference>
<sequence>MNNESLFSIQSQHKIKTNQQFPILTIGGKHKQAFVVGLCGGSASGKTTVAQNIQSRIKAPWVVILSLDSFYVDLNEEQHQAAIRQEFDFDHPGNRSCLQKDSIDTKLARKTIQEMKNGKKNVIYGADVIIVEGILLFCYPEILELLDLKIFVETDPDLRLCRRVKRDMKERGRDLNFVITQYARFNYDKFIGPFEKLADIVIPWSTSSLDKDTHNYAAIDMIGKVIKRNLEGRTFNPRSEMIRNVQIDEDLLKKVNKIQETTLVKTLQTHIRCVRSSCSYMYSDHTVFRNASIRLMRLCLMKSLSLVPLKGNLVTEFERNVVILNNEICLVYIVRAGEPFNDAAKNVLYDYSEGRIFIQHNEFSGEPEVCNQLSQFHYLDLPDDIKDLQVLLCDGVIASGSSAMMAIRVLIDHDVPEENIILTTLIVTPTGVNSISKAFPNIKIVTSAIDEEIDKCYEIIPGCGNFGTRFYNSLT</sequence>
<keyword evidence="4" id="KW-0808">Transferase</keyword>
<gene>
    <name evidence="11" type="ORF">RF11_06218</name>
</gene>
<dbReference type="Gene3D" id="3.40.50.300">
    <property type="entry name" value="P-loop containing nucleotide triphosphate hydrolases"/>
    <property type="match status" value="1"/>
</dbReference>
<evidence type="ECO:0000256" key="4">
    <source>
        <dbReference type="ARBA" id="ARBA00022679"/>
    </source>
</evidence>
<proteinExistence type="inferred from homology"/>
<dbReference type="UniPathway" id="UPA00574">
    <property type="reaction ID" value="UER00637"/>
</dbReference>
<dbReference type="GO" id="GO:0044206">
    <property type="term" value="P:UMP salvage"/>
    <property type="evidence" value="ECO:0007669"/>
    <property type="project" value="UniProtKB-UniPathway"/>
</dbReference>
<dbReference type="PANTHER" id="PTHR10285">
    <property type="entry name" value="URIDINE KINASE"/>
    <property type="match status" value="1"/>
</dbReference>
<dbReference type="SUPFAM" id="SSF53271">
    <property type="entry name" value="PRTase-like"/>
    <property type="match status" value="1"/>
</dbReference>
<evidence type="ECO:0000256" key="3">
    <source>
        <dbReference type="ARBA" id="ARBA00012137"/>
    </source>
</evidence>
<keyword evidence="12" id="KW-1185">Reference proteome</keyword>
<dbReference type="EMBL" id="JWZT01004623">
    <property type="protein sequence ID" value="KII63682.1"/>
    <property type="molecule type" value="Genomic_DNA"/>
</dbReference>
<reference evidence="11 12" key="1">
    <citation type="journal article" date="2014" name="Genome Biol. Evol.">
        <title>The genome of the myxosporean Thelohanellus kitauei shows adaptations to nutrient acquisition within its fish host.</title>
        <authorList>
            <person name="Yang Y."/>
            <person name="Xiong J."/>
            <person name="Zhou Z."/>
            <person name="Huo F."/>
            <person name="Miao W."/>
            <person name="Ran C."/>
            <person name="Liu Y."/>
            <person name="Zhang J."/>
            <person name="Feng J."/>
            <person name="Wang M."/>
            <person name="Wang M."/>
            <person name="Wang L."/>
            <person name="Yao B."/>
        </authorList>
    </citation>
    <scope>NUCLEOTIDE SEQUENCE [LARGE SCALE GENOMIC DNA]</scope>
    <source>
        <strain evidence="11">Wuqing</strain>
    </source>
</reference>
<evidence type="ECO:0000259" key="10">
    <source>
        <dbReference type="Pfam" id="PF14681"/>
    </source>
</evidence>
<feature type="domain" description="Phosphoribosyltransferase" evidence="10">
    <location>
        <begin position="262"/>
        <end position="472"/>
    </location>
</feature>
<protein>
    <recommendedName>
        <fullName evidence="3">uridine/cytidine kinase</fullName>
        <ecNumber evidence="3">2.7.1.48</ecNumber>
    </recommendedName>
</protein>
<comment type="catalytic activity">
    <reaction evidence="7">
        <text>cytidine + ATP = CMP + ADP + H(+)</text>
        <dbReference type="Rhea" id="RHEA:24674"/>
        <dbReference type="ChEBI" id="CHEBI:15378"/>
        <dbReference type="ChEBI" id="CHEBI:17562"/>
        <dbReference type="ChEBI" id="CHEBI:30616"/>
        <dbReference type="ChEBI" id="CHEBI:60377"/>
        <dbReference type="ChEBI" id="CHEBI:456216"/>
        <dbReference type="EC" id="2.7.1.48"/>
    </reaction>
</comment>
<name>A0A0C2J3P1_THEKT</name>
<dbReference type="GO" id="GO:0004849">
    <property type="term" value="F:uridine kinase activity"/>
    <property type="evidence" value="ECO:0007669"/>
    <property type="project" value="UniProtKB-EC"/>
</dbReference>
<evidence type="ECO:0000256" key="8">
    <source>
        <dbReference type="ARBA" id="ARBA00048909"/>
    </source>
</evidence>
<comment type="pathway">
    <text evidence="1">Pyrimidine metabolism; UMP biosynthesis via salvage pathway; UMP from uridine: step 1/1.</text>
</comment>
<dbReference type="InterPro" id="IPR029057">
    <property type="entry name" value="PRTase-like"/>
</dbReference>
<evidence type="ECO:0000259" key="9">
    <source>
        <dbReference type="Pfam" id="PF00485"/>
    </source>
</evidence>
<comment type="catalytic activity">
    <reaction evidence="8">
        <text>uridine + ATP = UMP + ADP + H(+)</text>
        <dbReference type="Rhea" id="RHEA:16825"/>
        <dbReference type="ChEBI" id="CHEBI:15378"/>
        <dbReference type="ChEBI" id="CHEBI:16704"/>
        <dbReference type="ChEBI" id="CHEBI:30616"/>
        <dbReference type="ChEBI" id="CHEBI:57865"/>
        <dbReference type="ChEBI" id="CHEBI:456216"/>
        <dbReference type="EC" id="2.7.1.48"/>
    </reaction>
</comment>
<dbReference type="Pfam" id="PF14681">
    <property type="entry name" value="UPRTase"/>
    <property type="match status" value="1"/>
</dbReference>
<evidence type="ECO:0000313" key="12">
    <source>
        <dbReference type="Proteomes" id="UP000031668"/>
    </source>
</evidence>
<comment type="caution">
    <text evidence="11">The sequence shown here is derived from an EMBL/GenBank/DDBJ whole genome shotgun (WGS) entry which is preliminary data.</text>
</comment>
<evidence type="ECO:0000256" key="1">
    <source>
        <dbReference type="ARBA" id="ARBA00004690"/>
    </source>
</evidence>
<dbReference type="SUPFAM" id="SSF52540">
    <property type="entry name" value="P-loop containing nucleoside triphosphate hydrolases"/>
    <property type="match status" value="1"/>
</dbReference>
<evidence type="ECO:0000256" key="7">
    <source>
        <dbReference type="ARBA" id="ARBA00047436"/>
    </source>
</evidence>
<dbReference type="InterPro" id="IPR027417">
    <property type="entry name" value="P-loop_NTPase"/>
</dbReference>
<dbReference type="EC" id="2.7.1.48" evidence="3"/>
<dbReference type="InterPro" id="IPR000764">
    <property type="entry name" value="Uridine_kinase-like"/>
</dbReference>